<gene>
    <name evidence="2" type="ORF">F8153_15870</name>
</gene>
<dbReference type="PROSITE" id="PS51384">
    <property type="entry name" value="FAD_FR"/>
    <property type="match status" value="1"/>
</dbReference>
<reference evidence="2 3" key="1">
    <citation type="submission" date="2019-10" db="EMBL/GenBank/DDBJ databases">
        <title>Alkaliphilus serpentinus sp. nov. and Alkaliphilus pronyensis sp. nov., two novel anaerobic alkaliphilic species isolated from the serpentinized-hosted hydrothermal field of the Prony Bay (New Caledonia).</title>
        <authorList>
            <person name="Postec A."/>
        </authorList>
    </citation>
    <scope>NUCLEOTIDE SEQUENCE [LARGE SCALE GENOMIC DNA]</scope>
    <source>
        <strain evidence="2 3">LacT</strain>
    </source>
</reference>
<dbReference type="GO" id="GO:0016491">
    <property type="term" value="F:oxidoreductase activity"/>
    <property type="evidence" value="ECO:0007669"/>
    <property type="project" value="InterPro"/>
</dbReference>
<dbReference type="Pfam" id="PF00175">
    <property type="entry name" value="NAD_binding_1"/>
    <property type="match status" value="1"/>
</dbReference>
<dbReference type="InterPro" id="IPR001709">
    <property type="entry name" value="Flavoprot_Pyr_Nucl_cyt_Rdtase"/>
</dbReference>
<dbReference type="InterPro" id="IPR001433">
    <property type="entry name" value="OxRdtase_FAD/NAD-bd"/>
</dbReference>
<dbReference type="InterPro" id="IPR017927">
    <property type="entry name" value="FAD-bd_FR_type"/>
</dbReference>
<dbReference type="InterPro" id="IPR017938">
    <property type="entry name" value="Riboflavin_synthase-like_b-brl"/>
</dbReference>
<dbReference type="SUPFAM" id="SSF63380">
    <property type="entry name" value="Riboflavin synthase domain-like"/>
    <property type="match status" value="1"/>
</dbReference>
<keyword evidence="3" id="KW-1185">Reference proteome</keyword>
<protein>
    <submittedName>
        <fullName evidence="2">FAD-dependent oxidoreductase</fullName>
    </submittedName>
</protein>
<dbReference type="SUPFAM" id="SSF52343">
    <property type="entry name" value="Ferredoxin reductase-like, C-terminal NADP-linked domain"/>
    <property type="match status" value="1"/>
</dbReference>
<dbReference type="PANTHER" id="PTHR47354:SF5">
    <property type="entry name" value="PROTEIN RFBI"/>
    <property type="match status" value="1"/>
</dbReference>
<dbReference type="InterPro" id="IPR039261">
    <property type="entry name" value="FNR_nucleotide-bd"/>
</dbReference>
<dbReference type="EMBL" id="WBZB01000081">
    <property type="protein sequence ID" value="KAB3524436.1"/>
    <property type="molecule type" value="Genomic_DNA"/>
</dbReference>
<feature type="domain" description="FAD-binding FR-type" evidence="1">
    <location>
        <begin position="11"/>
        <end position="112"/>
    </location>
</feature>
<dbReference type="InterPro" id="IPR008333">
    <property type="entry name" value="Cbr1-like_FAD-bd_dom"/>
</dbReference>
<name>A0A833M8L2_9FIRM</name>
<dbReference type="Pfam" id="PF00970">
    <property type="entry name" value="FAD_binding_6"/>
    <property type="match status" value="1"/>
</dbReference>
<dbReference type="PRINTS" id="PR00371">
    <property type="entry name" value="FPNCR"/>
</dbReference>
<dbReference type="RefSeq" id="WP_151867328.1">
    <property type="nucleotide sequence ID" value="NZ_WBZB01000081.1"/>
</dbReference>
<dbReference type="CDD" id="cd00322">
    <property type="entry name" value="FNR_like"/>
    <property type="match status" value="1"/>
</dbReference>
<dbReference type="PANTHER" id="PTHR47354">
    <property type="entry name" value="NADH OXIDOREDUCTASE HCR"/>
    <property type="match status" value="1"/>
</dbReference>
<dbReference type="AlphaFoldDB" id="A0A833M8L2"/>
<dbReference type="Proteomes" id="UP000465601">
    <property type="component" value="Unassembled WGS sequence"/>
</dbReference>
<dbReference type="Gene3D" id="2.40.30.10">
    <property type="entry name" value="Translation factors"/>
    <property type="match status" value="1"/>
</dbReference>
<accession>A0A833M8L2</accession>
<proteinExistence type="predicted"/>
<evidence type="ECO:0000313" key="2">
    <source>
        <dbReference type="EMBL" id="KAB3524436.1"/>
    </source>
</evidence>
<dbReference type="Gene3D" id="3.40.50.80">
    <property type="entry name" value="Nucleotide-binding domain of ferredoxin-NADP reductase (FNR) module"/>
    <property type="match status" value="1"/>
</dbReference>
<dbReference type="PRINTS" id="PR00410">
    <property type="entry name" value="PHEHYDRXLASE"/>
</dbReference>
<sequence length="233" mass="26584">MFSLKDILPIFKKYELELIKKYKEAGDIFTFIFESPEGIDWKAGQHGIFTIKHVKIQKSTRAFSIASSPQEGHIKISMRISENPSQFKGALMDSEPGMKISMRGPIGSFYIKNSKPTLLIAGGIGITPFRGILKDLALVDQEKPRNIQLIYLDSSKDYVYKDELDSLIQDLNLVVKYLSDRETMNKEIRSYISYYGNEGNYFVVGPEKMTDAVTKLLKEENIKNIIKDTFIGY</sequence>
<comment type="caution">
    <text evidence="2">The sequence shown here is derived from an EMBL/GenBank/DDBJ whole genome shotgun (WGS) entry which is preliminary data.</text>
</comment>
<evidence type="ECO:0000313" key="3">
    <source>
        <dbReference type="Proteomes" id="UP000465601"/>
    </source>
</evidence>
<dbReference type="OrthoDB" id="9801223at2"/>
<dbReference type="InterPro" id="IPR050415">
    <property type="entry name" value="MRET"/>
</dbReference>
<evidence type="ECO:0000259" key="1">
    <source>
        <dbReference type="PROSITE" id="PS51384"/>
    </source>
</evidence>
<organism evidence="2 3">
    <name type="scientific">Alkaliphilus serpentinus</name>
    <dbReference type="NCBI Taxonomy" id="1482731"/>
    <lineage>
        <taxon>Bacteria</taxon>
        <taxon>Bacillati</taxon>
        <taxon>Bacillota</taxon>
        <taxon>Clostridia</taxon>
        <taxon>Peptostreptococcales</taxon>
        <taxon>Natronincolaceae</taxon>
        <taxon>Alkaliphilus</taxon>
    </lineage>
</organism>